<evidence type="ECO:0000256" key="2">
    <source>
        <dbReference type="ARBA" id="ARBA00004430"/>
    </source>
</evidence>
<dbReference type="OrthoDB" id="270189at2759"/>
<dbReference type="GO" id="GO:0005829">
    <property type="term" value="C:cytosol"/>
    <property type="evidence" value="ECO:0007669"/>
    <property type="project" value="TreeGrafter"/>
</dbReference>
<dbReference type="InterPro" id="IPR011333">
    <property type="entry name" value="SKP1/BTB/POZ_sf"/>
</dbReference>
<keyword evidence="7 16" id="KW-0479">Metal-binding</keyword>
<dbReference type="Gene3D" id="3.30.420.10">
    <property type="entry name" value="Ribonuclease H-like superfamily/Ribonuclease H"/>
    <property type="match status" value="1"/>
</dbReference>
<keyword evidence="8 16" id="KW-0547">Nucleotide-binding</keyword>
<evidence type="ECO:0000256" key="16">
    <source>
        <dbReference type="HAMAP-Rule" id="MF_03039"/>
    </source>
</evidence>
<keyword evidence="12 16" id="KW-0408">Iron</keyword>
<dbReference type="SUPFAM" id="SSF52540">
    <property type="entry name" value="P-loop containing nucleoside triphosphate hydrolases"/>
    <property type="match status" value="1"/>
</dbReference>
<evidence type="ECO:0000256" key="6">
    <source>
        <dbReference type="ARBA" id="ARBA00022722"/>
    </source>
</evidence>
<sequence length="879" mass="99824">MIASSRTGNLLNLFSKPLKGVSVSSHTSSISHHRHSTRQFSSLSLSSSSSTLSYCGNRSNIRLLPSQTVSFYNHHHRYMTSNNNNNQPIVHNPPKRDMSRDNRLIWVDLEMTGLDITKDRIMEIACIVTDDNLQVIEAGPDLCVYIDDAALDGMGKWCKEHHGDSGLTQRCRESKISIQEAEKIMVEFLAKHVHKGMCPLAGNTVHEDKKFLLKEMPLFAEYLHYRIVDVSTIKELARRWYPNVMEKAPVKRYLHRSLADIEDSIEEMKFYQKHIFIPKDEYRDMDNIKHIILVLSGKGGVGKSTVASQLALYLSYTGKKVGLLDVDLCGPSAPKMLGLEDREVHKSSAGWIPVYLDNTRNLGVISIQFLLGDKDAPVIWRGPKKNSMIKQFVSDVCWGELDYLIVDTPPGTSDEHLAVTEELLKYNPDGAIMVTTPQGVSVNDVRKEISFCQKIGLKIIGIVENMSGYVCPHCSECTNIFSSDGGRLLAEQCSLPFLGKIPIDPYLTACSEKGINYFKEYPNSSTLMALKTLCESFESSTSNNNNTDIASDLAKQTMQRTISSRSIEERWKNSSRTSATMMPDGAGFDDDRSSFKDYSSTATSPSIEELDENYLRHRMKRVKDERVVLNVGGRKFETYKSTFASQPNSLLGVMFSDRNRHFLQPSIPSTSESNAGEFFFDRSSQLFEYVLDLYRNGGAVAWPYDPSLRAQLRAELDFFQLPSSMLLGESIIGVETLGERLKRESLARARLEVGDTLARIKAHIIECLQRAAESGKDNEIIQFKSQYEWRSRDHTDEFEFYSFVSNLRNRELLLYDLINENLDVSFQEEFSSSHHSYLLQFVLWNRYTRNGDTPQTDQVEFRQKIAQLSDILYTNNLKK</sequence>
<dbReference type="Pfam" id="PF00929">
    <property type="entry name" value="RNase_T"/>
    <property type="match status" value="1"/>
</dbReference>
<comment type="similarity">
    <text evidence="3">Belongs to the oligoribonuclease family.</text>
</comment>
<comment type="subcellular location">
    <subcellularLocation>
        <location evidence="2">Cytoplasm</location>
        <location evidence="2">Cytoskeleton</location>
        <location evidence="2">Cilium axoneme</location>
    </subcellularLocation>
    <subcellularLocation>
        <location evidence="1">Cytoplasm</location>
        <location evidence="1">Cytoskeleton</location>
        <location evidence="1">Microtubule organizing center</location>
        <location evidence="1">Centrosome</location>
        <location evidence="1">Centriole</location>
    </subcellularLocation>
</comment>
<comment type="similarity">
    <text evidence="16">Belongs to the Mrp/NBP35 ATP-binding proteins family. NUBP2/CFD1 subfamily.</text>
</comment>
<gene>
    <name evidence="20" type="ORF">DFA_01773</name>
</gene>
<comment type="cofactor">
    <cofactor evidence="16">
        <name>[4Fe-4S] cluster</name>
        <dbReference type="ChEBI" id="CHEBI:49883"/>
    </cofactor>
    <text evidence="16">Binds 4 [4Fe-4S] clusters per heterotetramer. Contains two stable clusters in the N-termini of NUBP1 and two labile, bridging clusters between subunits of the NUBP1-NUBP2 heterotetramer.</text>
</comment>
<dbReference type="Proteomes" id="UP000007797">
    <property type="component" value="Unassembled WGS sequence"/>
</dbReference>
<dbReference type="KEGG" id="dfa:DFA_01773"/>
<feature type="domain" description="Exonuclease" evidence="19">
    <location>
        <begin position="103"/>
        <end position="277"/>
    </location>
</feature>
<feature type="domain" description="BTB" evidence="18">
    <location>
        <begin position="625"/>
        <end position="736"/>
    </location>
</feature>
<dbReference type="GO" id="GO:0140663">
    <property type="term" value="F:ATP-dependent FeS chaperone activity"/>
    <property type="evidence" value="ECO:0007669"/>
    <property type="project" value="InterPro"/>
</dbReference>
<keyword evidence="9" id="KW-0378">Hydrolase</keyword>
<dbReference type="SMART" id="SM00479">
    <property type="entry name" value="EXOIII"/>
    <property type="match status" value="1"/>
</dbReference>
<evidence type="ECO:0000256" key="1">
    <source>
        <dbReference type="ARBA" id="ARBA00004114"/>
    </source>
</evidence>
<keyword evidence="10" id="KW-0269">Exonuclease</keyword>
<dbReference type="Pfam" id="PF02214">
    <property type="entry name" value="BTB_2"/>
    <property type="match status" value="1"/>
</dbReference>
<keyword evidence="4 16" id="KW-0004">4Fe-4S</keyword>
<dbReference type="InterPro" id="IPR033756">
    <property type="entry name" value="YlxH/NBP35"/>
</dbReference>
<organism evidence="20 21">
    <name type="scientific">Cavenderia fasciculata</name>
    <name type="common">Slime mold</name>
    <name type="synonym">Dictyostelium fasciculatum</name>
    <dbReference type="NCBI Taxonomy" id="261658"/>
    <lineage>
        <taxon>Eukaryota</taxon>
        <taxon>Amoebozoa</taxon>
        <taxon>Evosea</taxon>
        <taxon>Eumycetozoa</taxon>
        <taxon>Dictyostelia</taxon>
        <taxon>Acytosteliales</taxon>
        <taxon>Cavenderiaceae</taxon>
        <taxon>Cavenderia</taxon>
    </lineage>
</organism>
<dbReference type="GO" id="GO:0046872">
    <property type="term" value="F:metal ion binding"/>
    <property type="evidence" value="ECO:0007669"/>
    <property type="project" value="UniProtKB-KW"/>
</dbReference>
<name>F4PUM3_CACFS</name>
<feature type="binding site" evidence="16">
    <location>
        <position position="474"/>
    </location>
    <ligand>
        <name>[4Fe-4S] cluster</name>
        <dbReference type="ChEBI" id="CHEBI:49883"/>
        <note>ligand shared between dimeric partners</note>
    </ligand>
</feature>
<dbReference type="CDD" id="cd06135">
    <property type="entry name" value="Orn"/>
    <property type="match status" value="1"/>
</dbReference>
<comment type="subunit">
    <text evidence="15">Heterotetramer of 2 NUBP1 and 2 NUBP2 chains. Interacts with KIFC1. Interacts with NUBP1.</text>
</comment>
<dbReference type="InterPro" id="IPR013520">
    <property type="entry name" value="Ribonucl_H"/>
</dbReference>
<dbReference type="InterPro" id="IPR000808">
    <property type="entry name" value="Mrp-like_CS"/>
</dbReference>
<comment type="function">
    <text evidence="14">Component of the cytosolic iron-sulfur (Fe/S) protein assembly (CIA) machinery. Required for maturation of extramitochondrial Fe-S proteins. The NUBP1-NUBP2 heterotetramer forms a Fe-S scaffold complex, mediating the de novo assembly of an Fe-S cluster and its transfer to target apoproteins. Negatively regulates cilium formation and structure.</text>
</comment>
<dbReference type="HAMAP" id="MF_03039">
    <property type="entry name" value="NUBP2"/>
    <property type="match status" value="1"/>
</dbReference>
<dbReference type="FunFam" id="3.40.50.300:FF:000796">
    <property type="entry name" value="Cytosolic Fe-S cluster assembly factor NUBP2"/>
    <property type="match status" value="1"/>
</dbReference>
<dbReference type="InterPro" id="IPR036397">
    <property type="entry name" value="RNaseH_sf"/>
</dbReference>
<dbReference type="NCBIfam" id="NF003765">
    <property type="entry name" value="PRK05359.1"/>
    <property type="match status" value="1"/>
</dbReference>
<dbReference type="GO" id="GO:0005930">
    <property type="term" value="C:axoneme"/>
    <property type="evidence" value="ECO:0007669"/>
    <property type="project" value="UniProtKB-SubCell"/>
</dbReference>
<dbReference type="GO" id="GO:0051539">
    <property type="term" value="F:4 iron, 4 sulfur cluster binding"/>
    <property type="evidence" value="ECO:0007669"/>
    <property type="project" value="UniProtKB-UniRule"/>
</dbReference>
<keyword evidence="6" id="KW-0540">Nuclease</keyword>
<dbReference type="CDD" id="cd02037">
    <property type="entry name" value="Mrp_NBP35"/>
    <property type="match status" value="1"/>
</dbReference>
<dbReference type="PROSITE" id="PS01215">
    <property type="entry name" value="MRP"/>
    <property type="match status" value="1"/>
</dbReference>
<dbReference type="GO" id="GO:0016226">
    <property type="term" value="P:iron-sulfur cluster assembly"/>
    <property type="evidence" value="ECO:0007669"/>
    <property type="project" value="UniProtKB-UniRule"/>
</dbReference>
<evidence type="ECO:0000256" key="4">
    <source>
        <dbReference type="ARBA" id="ARBA00022485"/>
    </source>
</evidence>
<dbReference type="EMBL" id="GL883010">
    <property type="protein sequence ID" value="EGG21887.1"/>
    <property type="molecule type" value="Genomic_DNA"/>
</dbReference>
<evidence type="ECO:0000256" key="17">
    <source>
        <dbReference type="SAM" id="MobiDB-lite"/>
    </source>
</evidence>
<evidence type="ECO:0000256" key="11">
    <source>
        <dbReference type="ARBA" id="ARBA00022840"/>
    </source>
</evidence>
<evidence type="ECO:0000256" key="8">
    <source>
        <dbReference type="ARBA" id="ARBA00022741"/>
    </source>
</evidence>
<evidence type="ECO:0000256" key="15">
    <source>
        <dbReference type="ARBA" id="ARBA00065349"/>
    </source>
</evidence>
<dbReference type="Pfam" id="PF10609">
    <property type="entry name" value="ParA"/>
    <property type="match status" value="1"/>
</dbReference>
<dbReference type="GO" id="GO:0005524">
    <property type="term" value="F:ATP binding"/>
    <property type="evidence" value="ECO:0007669"/>
    <property type="project" value="UniProtKB-KW"/>
</dbReference>
<dbReference type="InterPro" id="IPR022894">
    <property type="entry name" value="Oligoribonuclease"/>
</dbReference>
<dbReference type="CDD" id="cd18316">
    <property type="entry name" value="BTB_POZ_KCTD-like"/>
    <property type="match status" value="1"/>
</dbReference>
<evidence type="ECO:0000256" key="5">
    <source>
        <dbReference type="ARBA" id="ARBA00022490"/>
    </source>
</evidence>
<dbReference type="HAMAP" id="MF_02040">
    <property type="entry name" value="Mrp_NBP35"/>
    <property type="match status" value="1"/>
</dbReference>
<proteinExistence type="inferred from homology"/>
<dbReference type="SUPFAM" id="SSF53098">
    <property type="entry name" value="Ribonuclease H-like"/>
    <property type="match status" value="1"/>
</dbReference>
<evidence type="ECO:0000256" key="12">
    <source>
        <dbReference type="ARBA" id="ARBA00023004"/>
    </source>
</evidence>
<feature type="binding site" evidence="16">
    <location>
        <begin position="297"/>
        <end position="304"/>
    </location>
    <ligand>
        <name>ATP</name>
        <dbReference type="ChEBI" id="CHEBI:30616"/>
    </ligand>
</feature>
<dbReference type="PANTHER" id="PTHR23264:SF19">
    <property type="entry name" value="CYTOSOLIC FE-S CLUSTER ASSEMBLY FACTOR NUBP2"/>
    <property type="match status" value="1"/>
</dbReference>
<feature type="region of interest" description="Disordered" evidence="17">
    <location>
        <begin position="560"/>
        <end position="586"/>
    </location>
</feature>
<evidence type="ECO:0000256" key="9">
    <source>
        <dbReference type="ARBA" id="ARBA00022801"/>
    </source>
</evidence>
<dbReference type="GO" id="GO:0051260">
    <property type="term" value="P:protein homooligomerization"/>
    <property type="evidence" value="ECO:0007669"/>
    <property type="project" value="InterPro"/>
</dbReference>
<dbReference type="AlphaFoldDB" id="F4PUM3"/>
<dbReference type="PANTHER" id="PTHR23264">
    <property type="entry name" value="NUCLEOTIDE-BINDING PROTEIN NBP35 YEAST -RELATED"/>
    <property type="match status" value="1"/>
</dbReference>
<dbReference type="SUPFAM" id="SSF54695">
    <property type="entry name" value="POZ domain"/>
    <property type="match status" value="1"/>
</dbReference>
<dbReference type="RefSeq" id="XP_004359738.1">
    <property type="nucleotide sequence ID" value="XM_004359681.1"/>
</dbReference>
<dbReference type="InterPro" id="IPR000210">
    <property type="entry name" value="BTB/POZ_dom"/>
</dbReference>
<keyword evidence="13 16" id="KW-0411">Iron-sulfur</keyword>
<evidence type="ECO:0000256" key="7">
    <source>
        <dbReference type="ARBA" id="ARBA00022723"/>
    </source>
</evidence>
<dbReference type="Gene3D" id="3.30.710.10">
    <property type="entry name" value="Potassium Channel Kv1.1, Chain A"/>
    <property type="match status" value="1"/>
</dbReference>
<dbReference type="SMART" id="SM00225">
    <property type="entry name" value="BTB"/>
    <property type="match status" value="1"/>
</dbReference>
<dbReference type="Gene3D" id="3.40.50.300">
    <property type="entry name" value="P-loop containing nucleotide triphosphate hydrolases"/>
    <property type="match status" value="1"/>
</dbReference>
<evidence type="ECO:0000313" key="21">
    <source>
        <dbReference type="Proteomes" id="UP000007797"/>
    </source>
</evidence>
<dbReference type="InterPro" id="IPR019591">
    <property type="entry name" value="Mrp/NBP35_ATP-bd"/>
</dbReference>
<dbReference type="FunFam" id="3.30.420.10:FF:000003">
    <property type="entry name" value="Oligoribonuclease"/>
    <property type="match status" value="1"/>
</dbReference>
<evidence type="ECO:0000313" key="20">
    <source>
        <dbReference type="EMBL" id="EGG21887.1"/>
    </source>
</evidence>
<feature type="binding site" evidence="16">
    <location>
        <position position="471"/>
    </location>
    <ligand>
        <name>[4Fe-4S] cluster</name>
        <dbReference type="ChEBI" id="CHEBI:49883"/>
        <note>ligand shared between dimeric partners</note>
    </ligand>
</feature>
<evidence type="ECO:0000256" key="13">
    <source>
        <dbReference type="ARBA" id="ARBA00023014"/>
    </source>
</evidence>
<keyword evidence="11 16" id="KW-0067">ATP-binding</keyword>
<reference evidence="21" key="1">
    <citation type="journal article" date="2011" name="Genome Res.">
        <title>Phylogeny-wide analysis of social amoeba genomes highlights ancient origins for complex intercellular communication.</title>
        <authorList>
            <person name="Heidel A.J."/>
            <person name="Lawal H.M."/>
            <person name="Felder M."/>
            <person name="Schilde C."/>
            <person name="Helps N.R."/>
            <person name="Tunggal B."/>
            <person name="Rivero F."/>
            <person name="John U."/>
            <person name="Schleicher M."/>
            <person name="Eichinger L."/>
            <person name="Platzer M."/>
            <person name="Noegel A.A."/>
            <person name="Schaap P."/>
            <person name="Gloeckner G."/>
        </authorList>
    </citation>
    <scope>NUCLEOTIDE SEQUENCE [LARGE SCALE GENOMIC DNA]</scope>
    <source>
        <strain evidence="21">SH3</strain>
    </source>
</reference>
<dbReference type="GO" id="GO:0000175">
    <property type="term" value="F:3'-5'-RNA exonuclease activity"/>
    <property type="evidence" value="ECO:0007669"/>
    <property type="project" value="InterPro"/>
</dbReference>
<dbReference type="GO" id="GO:0005634">
    <property type="term" value="C:nucleus"/>
    <property type="evidence" value="ECO:0007669"/>
    <property type="project" value="UniProtKB-ARBA"/>
</dbReference>
<dbReference type="GO" id="GO:0005814">
    <property type="term" value="C:centriole"/>
    <property type="evidence" value="ECO:0007669"/>
    <property type="project" value="UniProtKB-SubCell"/>
</dbReference>
<dbReference type="InterPro" id="IPR027417">
    <property type="entry name" value="P-loop_NTPase"/>
</dbReference>
<dbReference type="InterPro" id="IPR003131">
    <property type="entry name" value="T1-type_BTB"/>
</dbReference>
<evidence type="ECO:0000256" key="10">
    <source>
        <dbReference type="ARBA" id="ARBA00022839"/>
    </source>
</evidence>
<accession>F4PUM3</accession>
<keyword evidence="5 16" id="KW-0963">Cytoplasm</keyword>
<dbReference type="InterPro" id="IPR012337">
    <property type="entry name" value="RNaseH-like_sf"/>
</dbReference>
<dbReference type="GeneID" id="14873450"/>
<evidence type="ECO:0000259" key="18">
    <source>
        <dbReference type="SMART" id="SM00225"/>
    </source>
</evidence>
<keyword evidence="21" id="KW-1185">Reference proteome</keyword>
<evidence type="ECO:0000259" key="19">
    <source>
        <dbReference type="SMART" id="SM00479"/>
    </source>
</evidence>
<evidence type="ECO:0000256" key="3">
    <source>
        <dbReference type="ARBA" id="ARBA00009921"/>
    </source>
</evidence>
<protein>
    <recommendedName>
        <fullName evidence="16">Cytosolic Fe-S cluster assembly factor NUBP2 homolog</fullName>
    </recommendedName>
</protein>
<dbReference type="InterPro" id="IPR028600">
    <property type="entry name" value="NUBP2/Cfd1_eukaryotes"/>
</dbReference>
<dbReference type="STRING" id="1054147.F4PUM3"/>
<evidence type="ECO:0000256" key="14">
    <source>
        <dbReference type="ARBA" id="ARBA00053368"/>
    </source>
</evidence>
<dbReference type="GO" id="GO:0003676">
    <property type="term" value="F:nucleic acid binding"/>
    <property type="evidence" value="ECO:0007669"/>
    <property type="project" value="InterPro"/>
</dbReference>